<gene>
    <name evidence="1" type="ORF">Uis4E_1830</name>
</gene>
<dbReference type="RefSeq" id="WP_165784942.1">
    <property type="nucleotide sequence ID" value="NZ_NMWT01000028.1"/>
</dbReference>
<name>A0A2N5IWC1_9BIFI</name>
<sequence>MKRPRIWGILSLAFGLLALAMDLAGMFAGGFALTAGLLGLAAAYDKGGRHD</sequence>
<evidence type="ECO:0000313" key="2">
    <source>
        <dbReference type="Proteomes" id="UP000235034"/>
    </source>
</evidence>
<organism evidence="1 2">
    <name type="scientific">Bifidobacterium parmae</name>
    <dbReference type="NCBI Taxonomy" id="361854"/>
    <lineage>
        <taxon>Bacteria</taxon>
        <taxon>Bacillati</taxon>
        <taxon>Actinomycetota</taxon>
        <taxon>Actinomycetes</taxon>
        <taxon>Bifidobacteriales</taxon>
        <taxon>Bifidobacteriaceae</taxon>
        <taxon>Bifidobacterium</taxon>
    </lineage>
</organism>
<evidence type="ECO:0000313" key="1">
    <source>
        <dbReference type="EMBL" id="PLS26255.1"/>
    </source>
</evidence>
<dbReference type="AlphaFoldDB" id="A0A2N5IWC1"/>
<proteinExistence type="predicted"/>
<reference evidence="1 2" key="1">
    <citation type="submission" date="2017-07" db="EMBL/GenBank/DDBJ databases">
        <title>Bifidobacterium novel species.</title>
        <authorList>
            <person name="Lugli G.A."/>
            <person name="Milani C."/>
            <person name="Duranti S."/>
            <person name="Mangifesta M."/>
        </authorList>
    </citation>
    <scope>NUCLEOTIDE SEQUENCE [LARGE SCALE GENOMIC DNA]</scope>
    <source>
        <strain evidence="1 2">77</strain>
    </source>
</reference>
<dbReference type="EMBL" id="NMWT01000028">
    <property type="protein sequence ID" value="PLS26255.1"/>
    <property type="molecule type" value="Genomic_DNA"/>
</dbReference>
<dbReference type="Proteomes" id="UP000235034">
    <property type="component" value="Unassembled WGS sequence"/>
</dbReference>
<keyword evidence="2" id="KW-1185">Reference proteome</keyword>
<comment type="caution">
    <text evidence="1">The sequence shown here is derived from an EMBL/GenBank/DDBJ whole genome shotgun (WGS) entry which is preliminary data.</text>
</comment>
<accession>A0A2N5IWC1</accession>
<protein>
    <submittedName>
        <fullName evidence="1">Uncharacterized protein</fullName>
    </submittedName>
</protein>